<comment type="caution">
    <text evidence="2">The sequence shown here is derived from an EMBL/GenBank/DDBJ whole genome shotgun (WGS) entry which is preliminary data.</text>
</comment>
<dbReference type="PANTHER" id="PTHR34119">
    <property type="entry name" value="HYDROXYPROLINE-RICH GLYCOPROTEIN-LIKE"/>
    <property type="match status" value="1"/>
</dbReference>
<feature type="region of interest" description="Disordered" evidence="1">
    <location>
        <begin position="1"/>
        <end position="29"/>
    </location>
</feature>
<name>A0A427ADD1_ENSVE</name>
<dbReference type="InterPro" id="IPR037488">
    <property type="entry name" value="At2g33490-like"/>
</dbReference>
<feature type="compositionally biased region" description="Basic and acidic residues" evidence="1">
    <location>
        <begin position="14"/>
        <end position="24"/>
    </location>
</feature>
<evidence type="ECO:0000313" key="2">
    <source>
        <dbReference type="EMBL" id="RRT74267.1"/>
    </source>
</evidence>
<proteinExistence type="predicted"/>
<sequence>MKSPLRLFRGLKLGRQEAQEEKQQHRPPMNMDKLIQATQVIVILLFFEAYLRVEKSGDFFCRALMMMGKAQFALQKFFDVYRLDILRTMDKPSRSLLREFEVVEVCFL</sequence>
<dbReference type="EMBL" id="AMZH03002827">
    <property type="protein sequence ID" value="RRT74267.1"/>
    <property type="molecule type" value="Genomic_DNA"/>
</dbReference>
<dbReference type="PANTHER" id="PTHR34119:SF1">
    <property type="entry name" value="OS04G0394700 PROTEIN"/>
    <property type="match status" value="1"/>
</dbReference>
<gene>
    <name evidence="2" type="ORF">B296_00031648</name>
</gene>
<protein>
    <submittedName>
        <fullName evidence="2">Uncharacterized protein</fullName>
    </submittedName>
</protein>
<dbReference type="Proteomes" id="UP000287651">
    <property type="component" value="Unassembled WGS sequence"/>
</dbReference>
<accession>A0A427ADD1</accession>
<evidence type="ECO:0000256" key="1">
    <source>
        <dbReference type="SAM" id="MobiDB-lite"/>
    </source>
</evidence>
<reference evidence="2 3" key="1">
    <citation type="journal article" date="2014" name="Agronomy (Basel)">
        <title>A Draft Genome Sequence for Ensete ventricosum, the Drought-Tolerant Tree Against Hunger.</title>
        <authorList>
            <person name="Harrison J."/>
            <person name="Moore K.A."/>
            <person name="Paszkiewicz K."/>
            <person name="Jones T."/>
            <person name="Grant M."/>
            <person name="Ambacheew D."/>
            <person name="Muzemil S."/>
            <person name="Studholme D.J."/>
        </authorList>
    </citation>
    <scope>NUCLEOTIDE SEQUENCE [LARGE SCALE GENOMIC DNA]</scope>
</reference>
<dbReference type="AlphaFoldDB" id="A0A427ADD1"/>
<organism evidence="2 3">
    <name type="scientific">Ensete ventricosum</name>
    <name type="common">Abyssinian banana</name>
    <name type="synonym">Musa ensete</name>
    <dbReference type="NCBI Taxonomy" id="4639"/>
    <lineage>
        <taxon>Eukaryota</taxon>
        <taxon>Viridiplantae</taxon>
        <taxon>Streptophyta</taxon>
        <taxon>Embryophyta</taxon>
        <taxon>Tracheophyta</taxon>
        <taxon>Spermatophyta</taxon>
        <taxon>Magnoliopsida</taxon>
        <taxon>Liliopsida</taxon>
        <taxon>Zingiberales</taxon>
        <taxon>Musaceae</taxon>
        <taxon>Ensete</taxon>
    </lineage>
</organism>
<evidence type="ECO:0000313" key="3">
    <source>
        <dbReference type="Proteomes" id="UP000287651"/>
    </source>
</evidence>